<dbReference type="Proteomes" id="UP000050437">
    <property type="component" value="Unassembled WGS sequence"/>
</dbReference>
<reference evidence="2 3" key="1">
    <citation type="submission" date="2015-10" db="EMBL/GenBank/DDBJ databases">
        <title>Pseudomonas putida clinical strains.</title>
        <authorList>
            <person name="Molina L."/>
            <person name="Udaondo Z."/>
        </authorList>
    </citation>
    <scope>NUCLEOTIDE SEQUENCE [LARGE SCALE GENOMIC DNA]</scope>
    <source>
        <strain evidence="2 3">HB13667</strain>
    </source>
</reference>
<feature type="transmembrane region" description="Helical" evidence="1">
    <location>
        <begin position="98"/>
        <end position="120"/>
    </location>
</feature>
<accession>A0A0P7CRS2</accession>
<feature type="transmembrane region" description="Helical" evidence="1">
    <location>
        <begin position="141"/>
        <end position="165"/>
    </location>
</feature>
<keyword evidence="1" id="KW-1133">Transmembrane helix</keyword>
<evidence type="ECO:0000313" key="2">
    <source>
        <dbReference type="EMBL" id="KPM58626.1"/>
    </source>
</evidence>
<proteinExistence type="predicted"/>
<comment type="caution">
    <text evidence="2">The sequence shown here is derived from an EMBL/GenBank/DDBJ whole genome shotgun (WGS) entry which is preliminary data.</text>
</comment>
<evidence type="ECO:0000256" key="1">
    <source>
        <dbReference type="SAM" id="Phobius"/>
    </source>
</evidence>
<evidence type="ECO:0000313" key="3">
    <source>
        <dbReference type="Proteomes" id="UP000050437"/>
    </source>
</evidence>
<protein>
    <submittedName>
        <fullName evidence="2">Uncharacterized protein</fullName>
    </submittedName>
</protein>
<organism evidence="2 3">
    <name type="scientific">Pseudomonas putida</name>
    <name type="common">Arthrobacter siderocapsulatus</name>
    <dbReference type="NCBI Taxonomy" id="303"/>
    <lineage>
        <taxon>Bacteria</taxon>
        <taxon>Pseudomonadati</taxon>
        <taxon>Pseudomonadota</taxon>
        <taxon>Gammaproteobacteria</taxon>
        <taxon>Pseudomonadales</taxon>
        <taxon>Pseudomonadaceae</taxon>
        <taxon>Pseudomonas</taxon>
    </lineage>
</organism>
<sequence>MTCLTWGLYIPYWSYCHWRLIRGQSGFALIPLLCGVFGSFLIYPLMKRAITYSKELDLTVEGTALGVTLRYWVPYLLFVSWQFWAPDQPEESQSLYNMFMLPLALLVTSVTLTLVALVQIQQAANAYEGDPTGLRNAQITWANGLWIIISWSPSAALLALISHYANH</sequence>
<keyword evidence="1" id="KW-0472">Membrane</keyword>
<dbReference type="AlphaFoldDB" id="A0A0P7CRS2"/>
<feature type="transmembrane region" description="Helical" evidence="1">
    <location>
        <begin position="27"/>
        <end position="46"/>
    </location>
</feature>
<feature type="transmembrane region" description="Helical" evidence="1">
    <location>
        <begin position="58"/>
        <end position="78"/>
    </location>
</feature>
<dbReference type="EMBL" id="LKKS01000137">
    <property type="protein sequence ID" value="KPM58626.1"/>
    <property type="molecule type" value="Genomic_DNA"/>
</dbReference>
<name>A0A0P7CRS2_PSEPU</name>
<gene>
    <name evidence="2" type="ORF">HB13667_27620</name>
</gene>
<keyword evidence="1" id="KW-0812">Transmembrane</keyword>